<protein>
    <submittedName>
        <fullName evidence="2">Uncharacterized protein</fullName>
    </submittedName>
</protein>
<keyword evidence="3" id="KW-1185">Reference proteome</keyword>
<reference evidence="2" key="1">
    <citation type="journal article" date="2020" name="Stud. Mycol.">
        <title>101 Dothideomycetes genomes: a test case for predicting lifestyles and emergence of pathogens.</title>
        <authorList>
            <person name="Haridas S."/>
            <person name="Albert R."/>
            <person name="Binder M."/>
            <person name="Bloem J."/>
            <person name="Labutti K."/>
            <person name="Salamov A."/>
            <person name="Andreopoulos B."/>
            <person name="Baker S."/>
            <person name="Barry K."/>
            <person name="Bills G."/>
            <person name="Bluhm B."/>
            <person name="Cannon C."/>
            <person name="Castanera R."/>
            <person name="Culley D."/>
            <person name="Daum C."/>
            <person name="Ezra D."/>
            <person name="Gonzalez J."/>
            <person name="Henrissat B."/>
            <person name="Kuo A."/>
            <person name="Liang C."/>
            <person name="Lipzen A."/>
            <person name="Lutzoni F."/>
            <person name="Magnuson J."/>
            <person name="Mondo S."/>
            <person name="Nolan M."/>
            <person name="Ohm R."/>
            <person name="Pangilinan J."/>
            <person name="Park H.-J."/>
            <person name="Ramirez L."/>
            <person name="Alfaro M."/>
            <person name="Sun H."/>
            <person name="Tritt A."/>
            <person name="Yoshinaga Y."/>
            <person name="Zwiers L.-H."/>
            <person name="Turgeon B."/>
            <person name="Goodwin S."/>
            <person name="Spatafora J."/>
            <person name="Crous P."/>
            <person name="Grigoriev I."/>
        </authorList>
    </citation>
    <scope>NUCLEOTIDE SEQUENCE</scope>
    <source>
        <strain evidence="2">CBS 122368</strain>
    </source>
</reference>
<feature type="compositionally biased region" description="Pro residues" evidence="1">
    <location>
        <begin position="56"/>
        <end position="65"/>
    </location>
</feature>
<name>A0A6A6IR08_9PLEO</name>
<gene>
    <name evidence="2" type="ORF">BU26DRAFT_260055</name>
</gene>
<dbReference type="AlphaFoldDB" id="A0A6A6IR08"/>
<dbReference type="EMBL" id="ML987192">
    <property type="protein sequence ID" value="KAF2252617.1"/>
    <property type="molecule type" value="Genomic_DNA"/>
</dbReference>
<dbReference type="RefSeq" id="XP_033687621.1">
    <property type="nucleotide sequence ID" value="XM_033821256.1"/>
</dbReference>
<accession>A0A6A6IR08</accession>
<sequence length="132" mass="14743">MDIRAFRPNRVTPSALVHRRYQLRQKATFSTSPARHFPTKSSPLLPSNKPRHPPVPHRPSAPIAPTPKRRECSSRPTCHACNPCCPSVQHGFGESSALEVRDERRVVQKGARARRAQGGVQDGVRHEAWICA</sequence>
<evidence type="ECO:0000256" key="1">
    <source>
        <dbReference type="SAM" id="MobiDB-lite"/>
    </source>
</evidence>
<feature type="region of interest" description="Disordered" evidence="1">
    <location>
        <begin position="26"/>
        <end position="72"/>
    </location>
</feature>
<evidence type="ECO:0000313" key="3">
    <source>
        <dbReference type="Proteomes" id="UP000800094"/>
    </source>
</evidence>
<proteinExistence type="predicted"/>
<evidence type="ECO:0000313" key="2">
    <source>
        <dbReference type="EMBL" id="KAF2252617.1"/>
    </source>
</evidence>
<dbReference type="Proteomes" id="UP000800094">
    <property type="component" value="Unassembled WGS sequence"/>
</dbReference>
<dbReference type="GeneID" id="54574586"/>
<feature type="compositionally biased region" description="Polar residues" evidence="1">
    <location>
        <begin position="26"/>
        <end position="45"/>
    </location>
</feature>
<organism evidence="2 3">
    <name type="scientific">Trematosphaeria pertusa</name>
    <dbReference type="NCBI Taxonomy" id="390896"/>
    <lineage>
        <taxon>Eukaryota</taxon>
        <taxon>Fungi</taxon>
        <taxon>Dikarya</taxon>
        <taxon>Ascomycota</taxon>
        <taxon>Pezizomycotina</taxon>
        <taxon>Dothideomycetes</taxon>
        <taxon>Pleosporomycetidae</taxon>
        <taxon>Pleosporales</taxon>
        <taxon>Massarineae</taxon>
        <taxon>Trematosphaeriaceae</taxon>
        <taxon>Trematosphaeria</taxon>
    </lineage>
</organism>